<dbReference type="EMBL" id="AAXW01000056">
    <property type="protein sequence ID" value="EAZ89040.1"/>
    <property type="molecule type" value="Genomic_DNA"/>
</dbReference>
<reference evidence="2 3" key="1">
    <citation type="submission" date="2007-03" db="EMBL/GenBank/DDBJ databases">
        <authorList>
            <person name="Stal L."/>
            <person name="Ferriera S."/>
            <person name="Johnson J."/>
            <person name="Kravitz S."/>
            <person name="Beeson K."/>
            <person name="Sutton G."/>
            <person name="Rogers Y.-H."/>
            <person name="Friedman R."/>
            <person name="Frazier M."/>
            <person name="Venter J.C."/>
        </authorList>
    </citation>
    <scope>NUCLEOTIDE SEQUENCE [LARGE SCALE GENOMIC DNA]</scope>
    <source>
        <strain evidence="2 3">CCY0110</strain>
    </source>
</reference>
<dbReference type="RefSeq" id="WP_008277844.1">
    <property type="nucleotide sequence ID" value="NZ_AAXW01000056.1"/>
</dbReference>
<dbReference type="SUPFAM" id="SSF56219">
    <property type="entry name" value="DNase I-like"/>
    <property type="match status" value="1"/>
</dbReference>
<dbReference type="AlphaFoldDB" id="A3IWT8"/>
<evidence type="ECO:0000313" key="2">
    <source>
        <dbReference type="EMBL" id="EAZ89040.1"/>
    </source>
</evidence>
<name>A3IWT8_9CHRO</name>
<evidence type="ECO:0000313" key="3">
    <source>
        <dbReference type="Proteomes" id="UP000003781"/>
    </source>
</evidence>
<organism evidence="2 3">
    <name type="scientific">Crocosphaera chwakensis CCY0110</name>
    <dbReference type="NCBI Taxonomy" id="391612"/>
    <lineage>
        <taxon>Bacteria</taxon>
        <taxon>Bacillati</taxon>
        <taxon>Cyanobacteriota</taxon>
        <taxon>Cyanophyceae</taxon>
        <taxon>Oscillatoriophycideae</taxon>
        <taxon>Chroococcales</taxon>
        <taxon>Aphanothecaceae</taxon>
        <taxon>Crocosphaera</taxon>
        <taxon>Crocosphaera chwakensis</taxon>
    </lineage>
</organism>
<dbReference type="Pfam" id="PF19580">
    <property type="entry name" value="Exo_endo_phos_3"/>
    <property type="match status" value="1"/>
</dbReference>
<gene>
    <name evidence="2" type="ORF">CY0110_01315</name>
</gene>
<dbReference type="GO" id="GO:0003824">
    <property type="term" value="F:catalytic activity"/>
    <property type="evidence" value="ECO:0007669"/>
    <property type="project" value="InterPro"/>
</dbReference>
<dbReference type="InterPro" id="IPR005135">
    <property type="entry name" value="Endo/exonuclease/phosphatase"/>
</dbReference>
<proteinExistence type="predicted"/>
<dbReference type="Gene3D" id="3.60.10.10">
    <property type="entry name" value="Endonuclease/exonuclease/phosphatase"/>
    <property type="match status" value="1"/>
</dbReference>
<sequence>MTTFKVMTWNLENLFQPNLNDAEQSRKYQEKLQSLSQLIKNLAADVIGVQEVGSPESFEDLINQLNGQYPYSQLSTQSDRRGIRVGFSLITH</sequence>
<evidence type="ECO:0000259" key="1">
    <source>
        <dbReference type="Pfam" id="PF19580"/>
    </source>
</evidence>
<dbReference type="InterPro" id="IPR036691">
    <property type="entry name" value="Endo/exonu/phosph_ase_sf"/>
</dbReference>
<dbReference type="eggNOG" id="COG2374">
    <property type="taxonomic scope" value="Bacteria"/>
</dbReference>
<accession>A3IWT8</accession>
<keyword evidence="3" id="KW-1185">Reference proteome</keyword>
<dbReference type="Proteomes" id="UP000003781">
    <property type="component" value="Unassembled WGS sequence"/>
</dbReference>
<protein>
    <recommendedName>
        <fullName evidence="1">Endonuclease/exonuclease/phosphatase domain-containing protein</fullName>
    </recommendedName>
</protein>
<feature type="domain" description="Endonuclease/exonuclease/phosphatase" evidence="1">
    <location>
        <begin position="12"/>
        <end position="86"/>
    </location>
</feature>
<comment type="caution">
    <text evidence="2">The sequence shown here is derived from an EMBL/GenBank/DDBJ whole genome shotgun (WGS) entry which is preliminary data.</text>
</comment>